<protein>
    <submittedName>
        <fullName evidence="2">Uncharacterized protein</fullName>
    </submittedName>
</protein>
<dbReference type="EMBL" id="HE613254">
    <property type="protein sequence ID" value="CCE66941.1"/>
    <property type="molecule type" value="Genomic_DNA"/>
</dbReference>
<accession>G8C3P3</accession>
<organism evidence="2">
    <name type="scientific">Candidatus Mycoplasma haematominutum 'Birmingham 1'</name>
    <dbReference type="NCBI Taxonomy" id="1116213"/>
    <lineage>
        <taxon>Bacteria</taxon>
        <taxon>Bacillati</taxon>
        <taxon>Mycoplasmatota</taxon>
        <taxon>Mollicutes</taxon>
        <taxon>Mycoplasmataceae</taxon>
        <taxon>Mycoplasma</taxon>
    </lineage>
</organism>
<name>G8C3P3_9MOLU</name>
<feature type="region of interest" description="Disordered" evidence="1">
    <location>
        <begin position="34"/>
        <end position="59"/>
    </location>
</feature>
<dbReference type="PATRIC" id="fig|1116213.3.peg.458"/>
<reference evidence="2" key="1">
    <citation type="submission" date="2011-11" db="EMBL/GenBank/DDBJ databases">
        <title>Complete genome sequence of Candidatus Mycoplasma haemominutum.</title>
        <authorList>
            <person name="Barker E.N."/>
            <person name="Darby A.C."/>
            <person name="Helps C.R."/>
            <person name="Peters I.R."/>
            <person name="Hughes M.A."/>
            <person name="Radford A.D."/>
            <person name="Novacco M."/>
            <person name="Boretti F."/>
            <person name="Hofmann-Lehmann R."/>
            <person name="Tasker S."/>
        </authorList>
    </citation>
    <scope>NUCLEOTIDE SEQUENCE</scope>
    <source>
        <strain evidence="2">Birmingham 1</strain>
    </source>
</reference>
<gene>
    <name evidence="2" type="ORF">MHM_04230</name>
</gene>
<evidence type="ECO:0000256" key="1">
    <source>
        <dbReference type="SAM" id="MobiDB-lite"/>
    </source>
</evidence>
<dbReference type="AlphaFoldDB" id="G8C3P3"/>
<reference evidence="2" key="2">
    <citation type="submission" date="2011-11" db="EMBL/GenBank/DDBJ databases">
        <authorList>
            <person name="Barker E."/>
        </authorList>
    </citation>
    <scope>NUCLEOTIDE SEQUENCE</scope>
    <source>
        <strain evidence="2">Birmingham 1</strain>
    </source>
</reference>
<dbReference type="KEGG" id="mhb:MHM_04230"/>
<proteinExistence type="predicted"/>
<dbReference type="RefSeq" id="WP_015511806.1">
    <property type="nucleotide sequence ID" value="NC_021007.1"/>
</dbReference>
<dbReference type="HOGENOM" id="CLU_2951709_0_0_14"/>
<sequence>MALLLNLCLVLFGLAGVSAAVGLPLTLTSRGRQTTSTASSSAGGGHLYGFSRAVGVSVR</sequence>
<evidence type="ECO:0000313" key="2">
    <source>
        <dbReference type="EMBL" id="CCE66941.1"/>
    </source>
</evidence>